<keyword evidence="2" id="KW-0378">Hydrolase</keyword>
<dbReference type="GO" id="GO:0016787">
    <property type="term" value="F:hydrolase activity"/>
    <property type="evidence" value="ECO:0007669"/>
    <property type="project" value="UniProtKB-KW"/>
</dbReference>
<feature type="domain" description="Calcineurin-like phosphoesterase" evidence="1">
    <location>
        <begin position="1"/>
        <end position="201"/>
    </location>
</feature>
<accession>S0FQ67</accession>
<proteinExistence type="predicted"/>
<sequence length="249" mass="28615">MSVFAIADLHLALGIDKPMDVFGGRWSNYMEKLKNNWLETVRESDTVIIPGDISWATYIENAYEDFKYIDVLPGKKIISKGNHDYWWTTSSKLNKYLMENKFETIFFMHNNAFVAENFAVCGTRGWKCPGEDDFKKDDEKIYLREIERLELSIKASMGLEYSERLVFMHYPPVTAKSQTSGFMEVMKKHGITRCFYGHLHGEGIKGAVEGDYEGVVLKLISADYLNFVPMMVNSQQAVDRTLMSGYIDS</sequence>
<reference evidence="2 3" key="1">
    <citation type="journal article" date="2013" name="Genome Announc.">
        <title>Draft Genome Sequence of the Cellulolytic, Mesophilic, Anaerobic Bacterium Clostridium termitidis Strain CT1112 (DSM 5398).</title>
        <authorList>
            <person name="Lal S."/>
            <person name="Ramachandran U."/>
            <person name="Zhang X."/>
            <person name="Munir R."/>
            <person name="Sparling R."/>
            <person name="Levin D.B."/>
        </authorList>
    </citation>
    <scope>NUCLEOTIDE SEQUENCE [LARGE SCALE GENOMIC DNA]</scope>
    <source>
        <strain evidence="2 3">CT1112</strain>
    </source>
</reference>
<dbReference type="SUPFAM" id="SSF56300">
    <property type="entry name" value="Metallo-dependent phosphatases"/>
    <property type="match status" value="1"/>
</dbReference>
<dbReference type="InterPro" id="IPR051158">
    <property type="entry name" value="Metallophosphoesterase_sf"/>
</dbReference>
<dbReference type="Pfam" id="PF00149">
    <property type="entry name" value="Metallophos"/>
    <property type="match status" value="1"/>
</dbReference>
<dbReference type="InterPro" id="IPR004843">
    <property type="entry name" value="Calcineurin-like_PHP"/>
</dbReference>
<dbReference type="PATRIC" id="fig|1195236.3.peg.3843"/>
<gene>
    <name evidence="2" type="ORF">CTER_3629</name>
</gene>
<dbReference type="RefSeq" id="WP_004628093.1">
    <property type="nucleotide sequence ID" value="NZ_AORV01000051.1"/>
</dbReference>
<protein>
    <submittedName>
        <fullName evidence="2">Putative phosphohydrolase</fullName>
    </submittedName>
</protein>
<dbReference type="STRING" id="1195236.CTER_3629"/>
<dbReference type="InterPro" id="IPR029052">
    <property type="entry name" value="Metallo-depent_PP-like"/>
</dbReference>
<name>S0FQ67_RUMCE</name>
<dbReference type="PANTHER" id="PTHR31302">
    <property type="entry name" value="TRANSMEMBRANE PROTEIN WITH METALLOPHOSPHOESTERASE DOMAIN-RELATED"/>
    <property type="match status" value="1"/>
</dbReference>
<dbReference type="PIRSF" id="PIRSF033094">
    <property type="entry name" value="Pesterase_CT488"/>
    <property type="match status" value="1"/>
</dbReference>
<organism evidence="2 3">
    <name type="scientific">Ruminiclostridium cellobioparum subsp. termitidis CT1112</name>
    <dbReference type="NCBI Taxonomy" id="1195236"/>
    <lineage>
        <taxon>Bacteria</taxon>
        <taxon>Bacillati</taxon>
        <taxon>Bacillota</taxon>
        <taxon>Clostridia</taxon>
        <taxon>Eubacteriales</taxon>
        <taxon>Oscillospiraceae</taxon>
        <taxon>Ruminiclostridium</taxon>
    </lineage>
</organism>
<dbReference type="AlphaFoldDB" id="S0FQ67"/>
<dbReference type="EMBL" id="AORV01000051">
    <property type="protein sequence ID" value="EMS70638.1"/>
    <property type="molecule type" value="Genomic_DNA"/>
</dbReference>
<evidence type="ECO:0000313" key="2">
    <source>
        <dbReference type="EMBL" id="EMS70638.1"/>
    </source>
</evidence>
<dbReference type="InterPro" id="IPR014578">
    <property type="entry name" value="Pesterase_CT488"/>
</dbReference>
<dbReference type="Gene3D" id="3.60.21.10">
    <property type="match status" value="1"/>
</dbReference>
<evidence type="ECO:0000313" key="3">
    <source>
        <dbReference type="Proteomes" id="UP000014155"/>
    </source>
</evidence>
<dbReference type="PANTHER" id="PTHR31302:SF22">
    <property type="entry name" value="PHOSPHOESTERASE"/>
    <property type="match status" value="1"/>
</dbReference>
<dbReference type="eggNOG" id="COG1768">
    <property type="taxonomic scope" value="Bacteria"/>
</dbReference>
<keyword evidence="3" id="KW-1185">Reference proteome</keyword>
<evidence type="ECO:0000259" key="1">
    <source>
        <dbReference type="Pfam" id="PF00149"/>
    </source>
</evidence>
<comment type="caution">
    <text evidence="2">The sequence shown here is derived from an EMBL/GenBank/DDBJ whole genome shotgun (WGS) entry which is preliminary data.</text>
</comment>
<dbReference type="Proteomes" id="UP000014155">
    <property type="component" value="Unassembled WGS sequence"/>
</dbReference>